<evidence type="ECO:0008006" key="3">
    <source>
        <dbReference type="Google" id="ProtNLM"/>
    </source>
</evidence>
<comment type="caution">
    <text evidence="1">The sequence shown here is derived from an EMBL/GenBank/DDBJ whole genome shotgun (WGS) entry which is preliminary data.</text>
</comment>
<reference evidence="2" key="1">
    <citation type="journal article" date="2019" name="Int. J. Syst. Evol. Microbiol.">
        <title>The Global Catalogue of Microorganisms (GCM) 10K type strain sequencing project: providing services to taxonomists for standard genome sequencing and annotation.</title>
        <authorList>
            <consortium name="The Broad Institute Genomics Platform"/>
            <consortium name="The Broad Institute Genome Sequencing Center for Infectious Disease"/>
            <person name="Wu L."/>
            <person name="Ma J."/>
        </authorList>
    </citation>
    <scope>NUCLEOTIDE SEQUENCE [LARGE SCALE GENOMIC DNA]</scope>
    <source>
        <strain evidence="2">CGMCC 1.10363</strain>
    </source>
</reference>
<protein>
    <recommendedName>
        <fullName evidence="3">PIN domain-containing protein</fullName>
    </recommendedName>
</protein>
<gene>
    <name evidence="1" type="ORF">ACFOYW_06455</name>
</gene>
<keyword evidence="2" id="KW-1185">Reference proteome</keyword>
<proteinExistence type="predicted"/>
<sequence>MIVADRRAPPAARLQIERALATLRVEVVPFTIDQARVAREAYRVFGKGSGSGARLNLGGTYSCALAAVTGESLLFVGDGFAHTDIRAAL</sequence>
<dbReference type="CDD" id="cd09871">
    <property type="entry name" value="PIN_MtVapC28-VapC30-like"/>
    <property type="match status" value="1"/>
</dbReference>
<accession>A0ABV8Q3K5</accession>
<evidence type="ECO:0000313" key="2">
    <source>
        <dbReference type="Proteomes" id="UP001595900"/>
    </source>
</evidence>
<dbReference type="RefSeq" id="WP_390227977.1">
    <property type="nucleotide sequence ID" value="NZ_JBHSCN010000004.1"/>
</dbReference>
<dbReference type="Gene3D" id="3.40.50.1010">
    <property type="entry name" value="5'-nuclease"/>
    <property type="match status" value="1"/>
</dbReference>
<name>A0ABV8Q3K5_9MICO</name>
<dbReference type="Proteomes" id="UP001595900">
    <property type="component" value="Unassembled WGS sequence"/>
</dbReference>
<evidence type="ECO:0000313" key="1">
    <source>
        <dbReference type="EMBL" id="MFC4243007.1"/>
    </source>
</evidence>
<dbReference type="EMBL" id="JBHSCN010000004">
    <property type="protein sequence ID" value="MFC4243007.1"/>
    <property type="molecule type" value="Genomic_DNA"/>
</dbReference>
<organism evidence="1 2">
    <name type="scientific">Gryllotalpicola reticulitermitis</name>
    <dbReference type="NCBI Taxonomy" id="1184153"/>
    <lineage>
        <taxon>Bacteria</taxon>
        <taxon>Bacillati</taxon>
        <taxon>Actinomycetota</taxon>
        <taxon>Actinomycetes</taxon>
        <taxon>Micrococcales</taxon>
        <taxon>Microbacteriaceae</taxon>
        <taxon>Gryllotalpicola</taxon>
    </lineage>
</organism>